<evidence type="ECO:0000259" key="1">
    <source>
        <dbReference type="PROSITE" id="PS51186"/>
    </source>
</evidence>
<dbReference type="OrthoDB" id="9784707at2"/>
<protein>
    <submittedName>
        <fullName evidence="2">Ribosomal-protein-serine acetyltransferase</fullName>
    </submittedName>
</protein>
<dbReference type="Pfam" id="PF13302">
    <property type="entry name" value="Acetyltransf_3"/>
    <property type="match status" value="1"/>
</dbReference>
<keyword evidence="3" id="KW-1185">Reference proteome</keyword>
<dbReference type="InterPro" id="IPR051908">
    <property type="entry name" value="Ribosomal_N-acetyltransferase"/>
</dbReference>
<evidence type="ECO:0000313" key="3">
    <source>
        <dbReference type="Proteomes" id="UP000321400"/>
    </source>
</evidence>
<reference evidence="2 3" key="1">
    <citation type="submission" date="2019-07" db="EMBL/GenBank/DDBJ databases">
        <title>Whole genome shotgun sequence of Halolactibacillus alkaliphilus NBRC 103919.</title>
        <authorList>
            <person name="Hosoyama A."/>
            <person name="Uohara A."/>
            <person name="Ohji S."/>
            <person name="Ichikawa N."/>
        </authorList>
    </citation>
    <scope>NUCLEOTIDE SEQUENCE [LARGE SCALE GENOMIC DNA]</scope>
    <source>
        <strain evidence="2 3">NBRC 103919</strain>
    </source>
</reference>
<name>A0A511X2G8_9BACI</name>
<dbReference type="AlphaFoldDB" id="A0A511X2G8"/>
<gene>
    <name evidence="2" type="ORF">HAL01_16060</name>
</gene>
<accession>A0A511X2G8</accession>
<dbReference type="STRING" id="442899.SAMN05720591_11928"/>
<dbReference type="Proteomes" id="UP000321400">
    <property type="component" value="Unassembled WGS sequence"/>
</dbReference>
<dbReference type="RefSeq" id="WP_089802236.1">
    <property type="nucleotide sequence ID" value="NZ_BJYE01000019.1"/>
</dbReference>
<dbReference type="SUPFAM" id="SSF55729">
    <property type="entry name" value="Acyl-CoA N-acyltransferases (Nat)"/>
    <property type="match status" value="1"/>
</dbReference>
<dbReference type="PROSITE" id="PS51186">
    <property type="entry name" value="GNAT"/>
    <property type="match status" value="1"/>
</dbReference>
<proteinExistence type="predicted"/>
<dbReference type="InterPro" id="IPR000182">
    <property type="entry name" value="GNAT_dom"/>
</dbReference>
<dbReference type="PANTHER" id="PTHR43441:SF12">
    <property type="entry name" value="RIBOSOMAL N-ACETYLTRANSFERASE YDAF-RELATED"/>
    <property type="match status" value="1"/>
</dbReference>
<dbReference type="GO" id="GO:0005737">
    <property type="term" value="C:cytoplasm"/>
    <property type="evidence" value="ECO:0007669"/>
    <property type="project" value="TreeGrafter"/>
</dbReference>
<dbReference type="GO" id="GO:1990189">
    <property type="term" value="F:protein N-terminal-serine acetyltransferase activity"/>
    <property type="evidence" value="ECO:0007669"/>
    <property type="project" value="TreeGrafter"/>
</dbReference>
<organism evidence="2 3">
    <name type="scientific">Halolactibacillus alkaliphilus</name>
    <dbReference type="NCBI Taxonomy" id="442899"/>
    <lineage>
        <taxon>Bacteria</taxon>
        <taxon>Bacillati</taxon>
        <taxon>Bacillota</taxon>
        <taxon>Bacilli</taxon>
        <taxon>Bacillales</taxon>
        <taxon>Bacillaceae</taxon>
        <taxon>Halolactibacillus</taxon>
    </lineage>
</organism>
<sequence length="186" mass="21726">MYNYVIEEGIELRPLQVFHTEPLYHLIKASKQHLREFLIFVDLTTKEEHTRQFVEETVLSNAKMKTFVSVIYVDNQVAGLVGFNDIDYQNKRAEIGYWLGEPYIGQGIMTKSAEKMIAYGFDALQLNRMDLKAASTNAKSRAVAERLGFKEEGIIRQAEWMHDHYLDHVHYGLLKHEYNKRTQVNK</sequence>
<comment type="caution">
    <text evidence="2">The sequence shown here is derived from an EMBL/GenBank/DDBJ whole genome shotgun (WGS) entry which is preliminary data.</text>
</comment>
<keyword evidence="2" id="KW-0808">Transferase</keyword>
<dbReference type="Gene3D" id="3.40.630.30">
    <property type="match status" value="1"/>
</dbReference>
<dbReference type="GO" id="GO:0008999">
    <property type="term" value="F:protein-N-terminal-alanine acetyltransferase activity"/>
    <property type="evidence" value="ECO:0007669"/>
    <property type="project" value="TreeGrafter"/>
</dbReference>
<feature type="domain" description="N-acetyltransferase" evidence="1">
    <location>
        <begin position="10"/>
        <end position="172"/>
    </location>
</feature>
<dbReference type="InterPro" id="IPR016181">
    <property type="entry name" value="Acyl_CoA_acyltransferase"/>
</dbReference>
<dbReference type="EMBL" id="BJYE01000019">
    <property type="protein sequence ID" value="GEN57142.1"/>
    <property type="molecule type" value="Genomic_DNA"/>
</dbReference>
<evidence type="ECO:0000313" key="2">
    <source>
        <dbReference type="EMBL" id="GEN57142.1"/>
    </source>
</evidence>
<dbReference type="PANTHER" id="PTHR43441">
    <property type="entry name" value="RIBOSOMAL-PROTEIN-SERINE ACETYLTRANSFERASE"/>
    <property type="match status" value="1"/>
</dbReference>